<reference evidence="3" key="2">
    <citation type="submission" date="2020-04" db="EMBL/GenBank/DDBJ databases">
        <authorList>
            <person name="Diaz Viraque F."/>
        </authorList>
    </citation>
    <scope>NUCLEOTIDE SEQUENCE</scope>
    <source>
        <strain evidence="3">Berenice</strain>
    </source>
</reference>
<dbReference type="Proteomes" id="UP000583944">
    <property type="component" value="Unassembled WGS sequence"/>
</dbReference>
<evidence type="ECO:0000256" key="2">
    <source>
        <dbReference type="SAM" id="Phobius"/>
    </source>
</evidence>
<gene>
    <name evidence="4" type="ORF">ECC02_008606</name>
    <name evidence="3" type="ORF">ECC02_008675</name>
</gene>
<evidence type="ECO:0008006" key="6">
    <source>
        <dbReference type="Google" id="ProtNLM"/>
    </source>
</evidence>
<feature type="transmembrane region" description="Helical" evidence="2">
    <location>
        <begin position="28"/>
        <end position="47"/>
    </location>
</feature>
<dbReference type="InterPro" id="IPR032466">
    <property type="entry name" value="Metal_Hydrolase"/>
</dbReference>
<protein>
    <recommendedName>
        <fullName evidence="6">TatD related DNase</fullName>
    </recommendedName>
</protein>
<keyword evidence="2" id="KW-0812">Transmembrane</keyword>
<evidence type="ECO:0000256" key="1">
    <source>
        <dbReference type="SAM" id="MobiDB-lite"/>
    </source>
</evidence>
<dbReference type="PANTHER" id="PTHR47176:SF1">
    <property type="entry name" value="OS04G0577500 PROTEIN"/>
    <property type="match status" value="1"/>
</dbReference>
<feature type="region of interest" description="Disordered" evidence="1">
    <location>
        <begin position="351"/>
        <end position="377"/>
    </location>
</feature>
<dbReference type="GO" id="GO:0016788">
    <property type="term" value="F:hydrolase activity, acting on ester bonds"/>
    <property type="evidence" value="ECO:0007669"/>
    <property type="project" value="InterPro"/>
</dbReference>
<evidence type="ECO:0000313" key="4">
    <source>
        <dbReference type="EMBL" id="KAF5218496.1"/>
    </source>
</evidence>
<keyword evidence="2" id="KW-1133">Transmembrane helix</keyword>
<dbReference type="VEuPathDB" id="TriTrypDB:ECC02_008675"/>
<dbReference type="InterPro" id="IPR001130">
    <property type="entry name" value="TatD-like"/>
</dbReference>
<reference evidence="3 5" key="1">
    <citation type="journal article" date="2019" name="Genome Biol. Evol.">
        <title>Nanopore Sequencing Significantly Improves Genome Assembly of the Protozoan Parasite Trypanosoma cruzi.</title>
        <authorList>
            <person name="Diaz-Viraque F."/>
            <person name="Pita S."/>
            <person name="Greif G."/>
            <person name="de Souza R.C.M."/>
            <person name="Iraola G."/>
            <person name="Robello C."/>
        </authorList>
    </citation>
    <scope>NUCLEOTIDE SEQUENCE [LARGE SCALE GENOMIC DNA]</scope>
    <source>
        <strain evidence="3 5">Berenice</strain>
    </source>
</reference>
<evidence type="ECO:0000313" key="5">
    <source>
        <dbReference type="Proteomes" id="UP000583944"/>
    </source>
</evidence>
<comment type="caution">
    <text evidence="3">The sequence shown here is derived from an EMBL/GenBank/DDBJ whole genome shotgun (WGS) entry which is preliminary data.</text>
</comment>
<keyword evidence="2" id="KW-0472">Membrane</keyword>
<dbReference type="Gene3D" id="3.20.20.140">
    <property type="entry name" value="Metal-dependent hydrolases"/>
    <property type="match status" value="1"/>
</dbReference>
<dbReference type="SUPFAM" id="SSF51556">
    <property type="entry name" value="Metallo-dependent hydrolases"/>
    <property type="match status" value="1"/>
</dbReference>
<dbReference type="VEuPathDB" id="TriTrypDB:ECC02_008606"/>
<evidence type="ECO:0000313" key="3">
    <source>
        <dbReference type="EMBL" id="KAF5218369.1"/>
    </source>
</evidence>
<dbReference type="AlphaFoldDB" id="A0A7J6XV79"/>
<accession>A0A7J6XV79</accession>
<name>A0A7J6XV79_TRYCR</name>
<dbReference type="VEuPathDB" id="TriTrypDB:BCY84_11772"/>
<organism evidence="3 5">
    <name type="scientific">Trypanosoma cruzi</name>
    <dbReference type="NCBI Taxonomy" id="5693"/>
    <lineage>
        <taxon>Eukaryota</taxon>
        <taxon>Discoba</taxon>
        <taxon>Euglenozoa</taxon>
        <taxon>Kinetoplastea</taxon>
        <taxon>Metakinetoplastina</taxon>
        <taxon>Trypanosomatida</taxon>
        <taxon>Trypanosomatidae</taxon>
        <taxon>Trypanosoma</taxon>
        <taxon>Schizotrypanum</taxon>
    </lineage>
</organism>
<proteinExistence type="predicted"/>
<dbReference type="PANTHER" id="PTHR47176">
    <property type="entry name" value="OSJNBA0020J04.13 PROTEIN"/>
    <property type="match status" value="1"/>
</dbReference>
<dbReference type="EMBL" id="JABDHM010000095">
    <property type="protein sequence ID" value="KAF5218496.1"/>
    <property type="molecule type" value="Genomic_DNA"/>
</dbReference>
<dbReference type="Pfam" id="PF01026">
    <property type="entry name" value="TatD_DNase"/>
    <property type="match status" value="1"/>
</dbReference>
<sequence>MCLFVCFLFIYLFIFGLASRLFFHLFLFYLFIYFCRSFFFYHFFFFLPHASMAAQASGRVLRLLPLTDSHCHVRTAASFPEETPTDDAKKLPFMCHIVRAVVCGTHPDVDWDTVAASVAAAHSSQLRMSPTLDTTTEPTASPAVIPGFGIHPWFVPNETACTVADSAAAPEGTDAAVGCPHDKKEGERSAEELLCLLEAALRRHPRAIVGEIGLDKLRGPPESAQLPLFVAQLKLAAKYGRPVSVHCVRSFGRMLQTLQELPAEDTPPAIVLHGFTGSVDFARSAMMIRKRRPTSTGGGQLATKKEPLRIFFGVGASTSLRVKDFAEKTLPFLLRERRMLLETDAYHTLLLPPPPQRDSDGVAAESPAVEMRSGEGGTMSTKWTASLTAAAGCELVWNAASCEQLAHLITQVCGCNGDDGDISMVEGLLSESEKAYTKVFIASTPIPAVATQ</sequence>
<dbReference type="EMBL" id="JABDHM010000098">
    <property type="protein sequence ID" value="KAF5218369.1"/>
    <property type="molecule type" value="Genomic_DNA"/>
</dbReference>